<reference evidence="2 3" key="1">
    <citation type="submission" date="2020-03" db="EMBL/GenBank/DDBJ databases">
        <title>WGS of actinomycetes isolated from Thailand.</title>
        <authorList>
            <person name="Thawai C."/>
        </authorList>
    </citation>
    <scope>NUCLEOTIDE SEQUENCE [LARGE SCALE GENOMIC DNA]</scope>
    <source>
        <strain evidence="2 3">SBST2-5</strain>
    </source>
</reference>
<comment type="caution">
    <text evidence="2">The sequence shown here is derived from an EMBL/GenBank/DDBJ whole genome shotgun (WGS) entry which is preliminary data.</text>
</comment>
<dbReference type="Proteomes" id="UP000730591">
    <property type="component" value="Unassembled WGS sequence"/>
</dbReference>
<protein>
    <submittedName>
        <fullName evidence="2">Peptidoglycan-binding protein</fullName>
    </submittedName>
</protein>
<gene>
    <name evidence="2" type="ORF">HCJ93_08315</name>
</gene>
<organism evidence="2 3">
    <name type="scientific">Streptomyces composti</name>
    <dbReference type="NCBI Taxonomy" id="2720025"/>
    <lineage>
        <taxon>Bacteria</taxon>
        <taxon>Bacillati</taxon>
        <taxon>Actinomycetota</taxon>
        <taxon>Actinomycetes</taxon>
        <taxon>Kitasatosporales</taxon>
        <taxon>Streptomycetaceae</taxon>
        <taxon>Streptomyces</taxon>
    </lineage>
</organism>
<evidence type="ECO:0000313" key="2">
    <source>
        <dbReference type="EMBL" id="NJP50075.1"/>
    </source>
</evidence>
<keyword evidence="3" id="KW-1185">Reference proteome</keyword>
<feature type="domain" description="Peptidoglycan binding-like" evidence="1">
    <location>
        <begin position="38"/>
        <end position="68"/>
    </location>
</feature>
<dbReference type="InterPro" id="IPR002477">
    <property type="entry name" value="Peptidoglycan-bd-like"/>
</dbReference>
<accession>A0ABX1A113</accession>
<dbReference type="InterPro" id="IPR036366">
    <property type="entry name" value="PGBDSf"/>
</dbReference>
<proteinExistence type="predicted"/>
<dbReference type="Pfam" id="PF01471">
    <property type="entry name" value="PG_binding_1"/>
    <property type="match status" value="1"/>
</dbReference>
<dbReference type="InterPro" id="IPR036365">
    <property type="entry name" value="PGBD-like_sf"/>
</dbReference>
<dbReference type="Gene3D" id="1.10.101.10">
    <property type="entry name" value="PGBD-like superfamily/PGBD"/>
    <property type="match status" value="1"/>
</dbReference>
<dbReference type="EMBL" id="JAATEM010000008">
    <property type="protein sequence ID" value="NJP50075.1"/>
    <property type="molecule type" value="Genomic_DNA"/>
</dbReference>
<dbReference type="RefSeq" id="WP_167992555.1">
    <property type="nucleotide sequence ID" value="NZ_JAATEM010000008.1"/>
</dbReference>
<dbReference type="SUPFAM" id="SSF47090">
    <property type="entry name" value="PGBD-like"/>
    <property type="match status" value="1"/>
</dbReference>
<sequence length="80" mass="8848">MTNWPPDRVIIAPANEGEREAVRTAQRALNLDVTGAMDDATKAALRGVQKLFRLPVTGVLDRATAEVLDRLKHPSLREDE</sequence>
<evidence type="ECO:0000259" key="1">
    <source>
        <dbReference type="Pfam" id="PF01471"/>
    </source>
</evidence>
<name>A0ABX1A113_9ACTN</name>
<evidence type="ECO:0000313" key="3">
    <source>
        <dbReference type="Proteomes" id="UP000730591"/>
    </source>
</evidence>